<organism evidence="2">
    <name type="scientific">marine sediment metagenome</name>
    <dbReference type="NCBI Taxonomy" id="412755"/>
    <lineage>
        <taxon>unclassified sequences</taxon>
        <taxon>metagenomes</taxon>
        <taxon>ecological metagenomes</taxon>
    </lineage>
</organism>
<dbReference type="AlphaFoldDB" id="A0A0F9USY6"/>
<name>A0A0F9USY6_9ZZZZ</name>
<accession>A0A0F9USY6</accession>
<reference evidence="2" key="1">
    <citation type="journal article" date="2015" name="Nature">
        <title>Complex archaea that bridge the gap between prokaryotes and eukaryotes.</title>
        <authorList>
            <person name="Spang A."/>
            <person name="Saw J.H."/>
            <person name="Jorgensen S.L."/>
            <person name="Zaremba-Niedzwiedzka K."/>
            <person name="Martijn J."/>
            <person name="Lind A.E."/>
            <person name="van Eijk R."/>
            <person name="Schleper C."/>
            <person name="Guy L."/>
            <person name="Ettema T.J."/>
        </authorList>
    </citation>
    <scope>NUCLEOTIDE SEQUENCE</scope>
</reference>
<evidence type="ECO:0000313" key="2">
    <source>
        <dbReference type="EMBL" id="KKN94784.1"/>
    </source>
</evidence>
<protein>
    <recommendedName>
        <fullName evidence="3">Zinc-finger domain-containing protein</fullName>
    </recommendedName>
</protein>
<feature type="transmembrane region" description="Helical" evidence="1">
    <location>
        <begin position="80"/>
        <end position="100"/>
    </location>
</feature>
<evidence type="ECO:0008006" key="3">
    <source>
        <dbReference type="Google" id="ProtNLM"/>
    </source>
</evidence>
<comment type="caution">
    <text evidence="2">The sequence shown here is derived from an EMBL/GenBank/DDBJ whole genome shotgun (WGS) entry which is preliminary data.</text>
</comment>
<dbReference type="EMBL" id="LAZR01000075">
    <property type="protein sequence ID" value="KKN94784.1"/>
    <property type="molecule type" value="Genomic_DNA"/>
</dbReference>
<keyword evidence="1" id="KW-0472">Membrane</keyword>
<evidence type="ECO:0000256" key="1">
    <source>
        <dbReference type="SAM" id="Phobius"/>
    </source>
</evidence>
<sequence length="247" mass="26435">MSELNEQDWMLVNAYHDGELSAEEMRALEVRFASEPALTAALKDVQAVAQSLSSLRPELVQSAAMPQTRPSNKNWHPRRWLLGSAVAAALALAVVFGSAFNVSPTAFDIHAELAAQTYDFETAGLRDAAAGGGAGGPDLTLANMTAVAFRALDNKVIAHYAGQNGCRLTYLRGAFNAPEGSSTSDQQIATWTSAENLRHMIVATGMDHSRFTAIADYLMLETRDRAVSESVMASLSEAIRSARSCVG</sequence>
<proteinExistence type="predicted"/>
<gene>
    <name evidence="2" type="ORF">LCGC14_0183600</name>
</gene>
<keyword evidence="1" id="KW-1133">Transmembrane helix</keyword>
<keyword evidence="1" id="KW-0812">Transmembrane</keyword>